<evidence type="ECO:0008006" key="4">
    <source>
        <dbReference type="Google" id="ProtNLM"/>
    </source>
</evidence>
<dbReference type="Proteomes" id="UP000243579">
    <property type="component" value="Unassembled WGS sequence"/>
</dbReference>
<protein>
    <recommendedName>
        <fullName evidence="4">BZIP domain-containing protein</fullName>
    </recommendedName>
</protein>
<evidence type="ECO:0000313" key="2">
    <source>
        <dbReference type="EMBL" id="OQR96220.1"/>
    </source>
</evidence>
<comment type="caution">
    <text evidence="2">The sequence shown here is derived from an EMBL/GenBank/DDBJ whole genome shotgun (WGS) entry which is preliminary data.</text>
</comment>
<sequence>MPDDTRAVLEIERSKQAAARAVLLEKRNIRRNQSKMNQRRYRAEQKGLMNSLESQVAALHNEVARLEGRLEYLRRAVSNLYANEMSVVCKFFVLFAKGVSLEADHQHDFLRSVTSDNLIYLGHASRTKLMEQLEGYSRQFAHFDMQCTLIEGLPHASTDKLLKAHAMLQLGISNETIQSVFPHVSPSLAQKLSGKNLQLSMMFVFCFDMDGIVYRLDSTAEMVAALAVLVSSVEEALLVLEGSLITPVGELLVR</sequence>
<name>A0A1V9ZEH1_ACHHY</name>
<organism evidence="2 3">
    <name type="scientific">Achlya hypogyna</name>
    <name type="common">Oomycete</name>
    <name type="synonym">Protoachlya hypogyna</name>
    <dbReference type="NCBI Taxonomy" id="1202772"/>
    <lineage>
        <taxon>Eukaryota</taxon>
        <taxon>Sar</taxon>
        <taxon>Stramenopiles</taxon>
        <taxon>Oomycota</taxon>
        <taxon>Saprolegniomycetes</taxon>
        <taxon>Saprolegniales</taxon>
        <taxon>Achlyaceae</taxon>
        <taxon>Achlya</taxon>
    </lineage>
</organism>
<evidence type="ECO:0000313" key="3">
    <source>
        <dbReference type="Proteomes" id="UP000243579"/>
    </source>
</evidence>
<accession>A0A1V9ZEH1</accession>
<gene>
    <name evidence="2" type="ORF">ACHHYP_16585</name>
</gene>
<proteinExistence type="predicted"/>
<feature type="coiled-coil region" evidence="1">
    <location>
        <begin position="42"/>
        <end position="76"/>
    </location>
</feature>
<dbReference type="EMBL" id="JNBR01000151">
    <property type="protein sequence ID" value="OQR96220.1"/>
    <property type="molecule type" value="Genomic_DNA"/>
</dbReference>
<dbReference type="AlphaFoldDB" id="A0A1V9ZEH1"/>
<reference evidence="2 3" key="1">
    <citation type="journal article" date="2014" name="Genome Biol. Evol.">
        <title>The secreted proteins of Achlya hypogyna and Thraustotheca clavata identify the ancestral oomycete secretome and reveal gene acquisitions by horizontal gene transfer.</title>
        <authorList>
            <person name="Misner I."/>
            <person name="Blouin N."/>
            <person name="Leonard G."/>
            <person name="Richards T.A."/>
            <person name="Lane C.E."/>
        </authorList>
    </citation>
    <scope>NUCLEOTIDE SEQUENCE [LARGE SCALE GENOMIC DNA]</scope>
    <source>
        <strain evidence="2 3">ATCC 48635</strain>
    </source>
</reference>
<evidence type="ECO:0000256" key="1">
    <source>
        <dbReference type="SAM" id="Coils"/>
    </source>
</evidence>
<keyword evidence="3" id="KW-1185">Reference proteome</keyword>
<keyword evidence="1" id="KW-0175">Coiled coil</keyword>
<dbReference type="CDD" id="cd14688">
    <property type="entry name" value="bZIP_YAP"/>
    <property type="match status" value="1"/>
</dbReference>
<dbReference type="OrthoDB" id="66957at2759"/>